<name>A0A3S1CVV9_9BACT</name>
<dbReference type="PIRSF" id="PIRSF000812">
    <property type="entry name" value="AAD"/>
    <property type="match status" value="1"/>
</dbReference>
<accession>A0A3S1CVV9</accession>
<dbReference type="Pfam" id="PF04439">
    <property type="entry name" value="Adenyl_transf"/>
    <property type="match status" value="1"/>
</dbReference>
<evidence type="ECO:0000313" key="1">
    <source>
        <dbReference type="EMBL" id="NSL86082.1"/>
    </source>
</evidence>
<keyword evidence="2" id="KW-1185">Reference proteome</keyword>
<comment type="caution">
    <text evidence="1">The sequence shown here is derived from an EMBL/GenBank/DDBJ whole genome shotgun (WGS) entry which is preliminary data.</text>
</comment>
<dbReference type="Proteomes" id="UP000281028">
    <property type="component" value="Unassembled WGS sequence"/>
</dbReference>
<gene>
    <name evidence="1" type="ORF">ECE50_004515</name>
</gene>
<dbReference type="AlphaFoldDB" id="A0A3S1CVV9"/>
<dbReference type="InterPro" id="IPR007530">
    <property type="entry name" value="Aminoglycoside_adenylylTfrase"/>
</dbReference>
<dbReference type="SUPFAM" id="SSF81631">
    <property type="entry name" value="PAP/OAS1 substrate-binding domain"/>
    <property type="match status" value="1"/>
</dbReference>
<dbReference type="SUPFAM" id="SSF81301">
    <property type="entry name" value="Nucleotidyltransferase"/>
    <property type="match status" value="1"/>
</dbReference>
<evidence type="ECO:0000313" key="2">
    <source>
        <dbReference type="Proteomes" id="UP000281028"/>
    </source>
</evidence>
<organism evidence="1 2">
    <name type="scientific">Chitinophaga solisilvae</name>
    <dbReference type="NCBI Taxonomy" id="1233460"/>
    <lineage>
        <taxon>Bacteria</taxon>
        <taxon>Pseudomonadati</taxon>
        <taxon>Bacteroidota</taxon>
        <taxon>Chitinophagia</taxon>
        <taxon>Chitinophagales</taxon>
        <taxon>Chitinophagaceae</taxon>
        <taxon>Chitinophaga</taxon>
    </lineage>
</organism>
<protein>
    <submittedName>
        <fullName evidence="1">Aminoglycoside 6-adenylyltransferase</fullName>
    </submittedName>
</protein>
<dbReference type="OrthoDB" id="9776406at2"/>
<dbReference type="EMBL" id="RIAR02000001">
    <property type="protein sequence ID" value="NSL86082.1"/>
    <property type="molecule type" value="Genomic_DNA"/>
</dbReference>
<proteinExistence type="predicted"/>
<sequence length="294" mass="33364">MTSRSEYQMMQLIMDTATADPRIRAVLLNGSRANPRVAPDIFRDYDIICVVTALAPFLADHSWIDVFGERMILQMPEAMELYPPELDGAFSYLMQFMDGNRIDLTLVPADRLEDFLEDSLCKVLLDKDHLPALADLAPSGDSSYHVNPPAAQEFSDCCNEFLYTATGLAKGIWRKQTVLVKQLFYTVTQGALIQMLDWHIGCRHNFAVNTGKYGKFYPQLLEPELYAALLSTYRTAETSETWEALFTAMDLFRKAAQAVAGHSGFTYPEEEHRKITAYLKHVQQLPEDAKQIYL</sequence>
<reference evidence="1" key="1">
    <citation type="submission" date="2020-05" db="EMBL/GenBank/DDBJ databases">
        <title>Chitinophaga laudate sp. nov., isolated from a tropical peat swamp.</title>
        <authorList>
            <person name="Goh C.B.S."/>
            <person name="Lee M.S."/>
            <person name="Parimannan S."/>
            <person name="Pasbakhsh P."/>
            <person name="Yule C.M."/>
            <person name="Rajandas H."/>
            <person name="Loke S."/>
            <person name="Croft L."/>
            <person name="Tan J.B.L."/>
        </authorList>
    </citation>
    <scope>NUCLEOTIDE SEQUENCE</scope>
    <source>
        <strain evidence="1">Mgbs1</strain>
    </source>
</reference>
<dbReference type="InterPro" id="IPR043519">
    <property type="entry name" value="NT_sf"/>
</dbReference>
<dbReference type="Gene3D" id="3.30.460.10">
    <property type="entry name" value="Beta Polymerase, domain 2"/>
    <property type="match status" value="1"/>
</dbReference>
<dbReference type="Gene3D" id="1.20.120.330">
    <property type="entry name" value="Nucleotidyltransferases domain 2"/>
    <property type="match status" value="1"/>
</dbReference>